<evidence type="ECO:0000256" key="1">
    <source>
        <dbReference type="ARBA" id="ARBA00022500"/>
    </source>
</evidence>
<dbReference type="SUPFAM" id="SSF64438">
    <property type="entry name" value="CNF1/YfiH-like putative cysteine hydrolases"/>
    <property type="match status" value="1"/>
</dbReference>
<dbReference type="InterPro" id="IPR038592">
    <property type="entry name" value="CheD-like_sf"/>
</dbReference>
<dbReference type="GO" id="GO:0050568">
    <property type="term" value="F:protein-glutamine glutaminase activity"/>
    <property type="evidence" value="ECO:0007669"/>
    <property type="project" value="UniProtKB-UniRule"/>
</dbReference>
<comment type="function">
    <text evidence="3">Probably deamidates glutamine residues to glutamate on methyl-accepting chemotaxis receptors (MCPs), playing an important role in chemotaxis.</text>
</comment>
<organism evidence="4 5">
    <name type="scientific">Stakelama pacifica</name>
    <dbReference type="NCBI Taxonomy" id="517720"/>
    <lineage>
        <taxon>Bacteria</taxon>
        <taxon>Pseudomonadati</taxon>
        <taxon>Pseudomonadota</taxon>
        <taxon>Alphaproteobacteria</taxon>
        <taxon>Sphingomonadales</taxon>
        <taxon>Sphingomonadaceae</taxon>
        <taxon>Stakelama</taxon>
    </lineage>
</organism>
<comment type="catalytic activity">
    <reaction evidence="3">
        <text>L-glutaminyl-[protein] + H2O = L-glutamyl-[protein] + NH4(+)</text>
        <dbReference type="Rhea" id="RHEA:16441"/>
        <dbReference type="Rhea" id="RHEA-COMP:10207"/>
        <dbReference type="Rhea" id="RHEA-COMP:10208"/>
        <dbReference type="ChEBI" id="CHEBI:15377"/>
        <dbReference type="ChEBI" id="CHEBI:28938"/>
        <dbReference type="ChEBI" id="CHEBI:29973"/>
        <dbReference type="ChEBI" id="CHEBI:30011"/>
        <dbReference type="EC" id="3.5.1.44"/>
    </reaction>
</comment>
<dbReference type="HAMAP" id="MF_01440">
    <property type="entry name" value="CheD"/>
    <property type="match status" value="1"/>
</dbReference>
<dbReference type="OrthoDB" id="9807202at2"/>
<evidence type="ECO:0000256" key="3">
    <source>
        <dbReference type="HAMAP-Rule" id="MF_01440"/>
    </source>
</evidence>
<dbReference type="EC" id="3.5.1.44" evidence="3"/>
<evidence type="ECO:0000256" key="2">
    <source>
        <dbReference type="ARBA" id="ARBA00022801"/>
    </source>
</evidence>
<dbReference type="InterPro" id="IPR011324">
    <property type="entry name" value="Cytotoxic_necrot_fac-like_cat"/>
</dbReference>
<evidence type="ECO:0000313" key="4">
    <source>
        <dbReference type="EMBL" id="TDN81139.1"/>
    </source>
</evidence>
<proteinExistence type="inferred from homology"/>
<name>A0A4R6FI83_9SPHN</name>
<evidence type="ECO:0000313" key="5">
    <source>
        <dbReference type="Proteomes" id="UP000295493"/>
    </source>
</evidence>
<dbReference type="EMBL" id="SNWD01000008">
    <property type="protein sequence ID" value="TDN81139.1"/>
    <property type="molecule type" value="Genomic_DNA"/>
</dbReference>
<keyword evidence="5" id="KW-1185">Reference proteome</keyword>
<dbReference type="CDD" id="cd16352">
    <property type="entry name" value="CheD"/>
    <property type="match status" value="1"/>
</dbReference>
<dbReference type="PROSITE" id="PS51257">
    <property type="entry name" value="PROKAR_LIPOPROTEIN"/>
    <property type="match status" value="1"/>
</dbReference>
<accession>A0A4R6FI83</accession>
<keyword evidence="2 3" id="KW-0378">Hydrolase</keyword>
<dbReference type="RefSeq" id="WP_133495996.1">
    <property type="nucleotide sequence ID" value="NZ_BMLU01000008.1"/>
</dbReference>
<dbReference type="Proteomes" id="UP000295493">
    <property type="component" value="Unassembled WGS sequence"/>
</dbReference>
<dbReference type="AlphaFoldDB" id="A0A4R6FI83"/>
<dbReference type="PANTHER" id="PTHR35147">
    <property type="entry name" value="CHEMORECEPTOR GLUTAMINE DEAMIDASE CHED-RELATED"/>
    <property type="match status" value="1"/>
</dbReference>
<reference evidence="4 5" key="1">
    <citation type="submission" date="2019-03" db="EMBL/GenBank/DDBJ databases">
        <title>Genomic Encyclopedia of Type Strains, Phase IV (KMG-IV): sequencing the most valuable type-strain genomes for metagenomic binning, comparative biology and taxonomic classification.</title>
        <authorList>
            <person name="Goeker M."/>
        </authorList>
    </citation>
    <scope>NUCLEOTIDE SEQUENCE [LARGE SCALE GENOMIC DNA]</scope>
    <source>
        <strain evidence="4 5">DSM 25059</strain>
    </source>
</reference>
<comment type="similarity">
    <text evidence="3">Belongs to the CheD family.</text>
</comment>
<gene>
    <name evidence="3" type="primary">cheD</name>
    <name evidence="4" type="ORF">EV664_10881</name>
</gene>
<protein>
    <recommendedName>
        <fullName evidence="3">Probable chemoreceptor glutamine deamidase CheD</fullName>
        <ecNumber evidence="3">3.5.1.44</ecNumber>
    </recommendedName>
</protein>
<keyword evidence="1 3" id="KW-0145">Chemotaxis</keyword>
<dbReference type="GO" id="GO:0006935">
    <property type="term" value="P:chemotaxis"/>
    <property type="evidence" value="ECO:0007669"/>
    <property type="project" value="UniProtKB-UniRule"/>
</dbReference>
<dbReference type="Pfam" id="PF03975">
    <property type="entry name" value="CheD"/>
    <property type="match status" value="1"/>
</dbReference>
<comment type="caution">
    <text evidence="4">The sequence shown here is derived from an EMBL/GenBank/DDBJ whole genome shotgun (WGS) entry which is preliminary data.</text>
</comment>
<dbReference type="PANTHER" id="PTHR35147:SF3">
    <property type="entry name" value="CHEMORECEPTOR GLUTAMINE DEAMIDASE CHED 1-RELATED"/>
    <property type="match status" value="1"/>
</dbReference>
<dbReference type="Gene3D" id="3.30.1330.200">
    <property type="match status" value="1"/>
</dbReference>
<sequence>MRTIPIIQGEHAVVNEEGVVISTLLGSCIAVCLHDAEKRIGGMNHFLLGEPGPDQKLNASELQRYGLHAMELLINATMKAGAQRQNLRAHLYGGANIIAGLGGIGTANAAFAKRFLETEGIAIGHVDTGGNRARKVEFRPYDGKVRSRCVADVPPPPVPERKPEHCGEIELF</sequence>
<dbReference type="InterPro" id="IPR005659">
    <property type="entry name" value="Chemorcpt_Glu_NH3ase_CheD"/>
</dbReference>